<proteinExistence type="predicted"/>
<comment type="caution">
    <text evidence="1">The sequence shown here is derived from an EMBL/GenBank/DDBJ whole genome shotgun (WGS) entry which is preliminary data.</text>
</comment>
<evidence type="ECO:0000313" key="1">
    <source>
        <dbReference type="EMBL" id="MCG4610234.1"/>
    </source>
</evidence>
<evidence type="ECO:0008006" key="3">
    <source>
        <dbReference type="Google" id="ProtNLM"/>
    </source>
</evidence>
<protein>
    <recommendedName>
        <fullName evidence="3">Cyclic lactone autoinducer peptide</fullName>
    </recommendedName>
</protein>
<dbReference type="Proteomes" id="UP001298681">
    <property type="component" value="Unassembled WGS sequence"/>
</dbReference>
<name>A0ABS9MHF1_9FIRM</name>
<keyword evidence="2" id="KW-1185">Reference proteome</keyword>
<accession>A0ABS9MHF1</accession>
<reference evidence="1 2" key="1">
    <citation type="submission" date="2022-01" db="EMBL/GenBank/DDBJ databases">
        <title>Collection of gut derived symbiotic bacterial strains cultured from healthy donors.</title>
        <authorList>
            <person name="Lin H."/>
            <person name="Kohout C."/>
            <person name="Waligurski E."/>
            <person name="Pamer E.G."/>
        </authorList>
    </citation>
    <scope>NUCLEOTIDE SEQUENCE [LARGE SCALE GENOMIC DNA]</scope>
    <source>
        <strain evidence="1 2">DFI.7.58</strain>
    </source>
</reference>
<organism evidence="1 2">
    <name type="scientific">Anaeromassilibacillus senegalensis</name>
    <dbReference type="NCBI Taxonomy" id="1673717"/>
    <lineage>
        <taxon>Bacteria</taxon>
        <taxon>Bacillati</taxon>
        <taxon>Bacillota</taxon>
        <taxon>Clostridia</taxon>
        <taxon>Eubacteriales</taxon>
        <taxon>Acutalibacteraceae</taxon>
        <taxon>Anaeromassilibacillus</taxon>
    </lineage>
</organism>
<dbReference type="EMBL" id="JAKNHQ010000004">
    <property type="protein sequence ID" value="MCG4610234.1"/>
    <property type="molecule type" value="Genomic_DNA"/>
</dbReference>
<sequence>MKQISVFISLKQESFFPKPAWICIQTCGKFYIFQKMLQREAAPAKYNKKTG</sequence>
<gene>
    <name evidence="1" type="ORF">L0P57_04700</name>
</gene>
<dbReference type="RefSeq" id="WP_237966552.1">
    <property type="nucleotide sequence ID" value="NZ_JAKNHQ010000004.1"/>
</dbReference>
<evidence type="ECO:0000313" key="2">
    <source>
        <dbReference type="Proteomes" id="UP001298681"/>
    </source>
</evidence>